<feature type="domain" description="Major facilitator superfamily (MFS) profile" evidence="8">
    <location>
        <begin position="112"/>
        <end position="427"/>
    </location>
</feature>
<evidence type="ECO:0000256" key="2">
    <source>
        <dbReference type="ARBA" id="ARBA00022692"/>
    </source>
</evidence>
<dbReference type="Proteomes" id="UP000007305">
    <property type="component" value="Chromosome 6"/>
</dbReference>
<reference evidence="10" key="1">
    <citation type="journal article" date="2009" name="Science">
        <title>The B73 maize genome: complexity, diversity, and dynamics.</title>
        <authorList>
            <person name="Schnable P.S."/>
            <person name="Ware D."/>
            <person name="Fulton R.S."/>
            <person name="Stein J.C."/>
            <person name="Wei F."/>
            <person name="Pasternak S."/>
            <person name="Liang C."/>
            <person name="Zhang J."/>
            <person name="Fulton L."/>
            <person name="Graves T.A."/>
            <person name="Minx P."/>
            <person name="Reily A.D."/>
            <person name="Courtney L."/>
            <person name="Kruchowski S.S."/>
            <person name="Tomlinson C."/>
            <person name="Strong C."/>
            <person name="Delehaunty K."/>
            <person name="Fronick C."/>
            <person name="Courtney B."/>
            <person name="Rock S.M."/>
            <person name="Belter E."/>
            <person name="Du F."/>
            <person name="Kim K."/>
            <person name="Abbott R.M."/>
            <person name="Cotton M."/>
            <person name="Levy A."/>
            <person name="Marchetto P."/>
            <person name="Ochoa K."/>
            <person name="Jackson S.M."/>
            <person name="Gillam B."/>
            <person name="Chen W."/>
            <person name="Yan L."/>
            <person name="Higginbotham J."/>
            <person name="Cardenas M."/>
            <person name="Waligorski J."/>
            <person name="Applebaum E."/>
            <person name="Phelps L."/>
            <person name="Falcone J."/>
            <person name="Kanchi K."/>
            <person name="Thane T."/>
            <person name="Scimone A."/>
            <person name="Thane N."/>
            <person name="Henke J."/>
            <person name="Wang T."/>
            <person name="Ruppert J."/>
            <person name="Shah N."/>
            <person name="Rotter K."/>
            <person name="Hodges J."/>
            <person name="Ingenthron E."/>
            <person name="Cordes M."/>
            <person name="Kohlberg S."/>
            <person name="Sgro J."/>
            <person name="Delgado B."/>
            <person name="Mead K."/>
            <person name="Chinwalla A."/>
            <person name="Leonard S."/>
            <person name="Crouse K."/>
            <person name="Collura K."/>
            <person name="Kudrna D."/>
            <person name="Currie J."/>
            <person name="He R."/>
            <person name="Angelova A."/>
            <person name="Rajasekar S."/>
            <person name="Mueller T."/>
            <person name="Lomeli R."/>
            <person name="Scara G."/>
            <person name="Ko A."/>
            <person name="Delaney K."/>
            <person name="Wissotski M."/>
            <person name="Lopez G."/>
            <person name="Campos D."/>
            <person name="Braidotti M."/>
            <person name="Ashley E."/>
            <person name="Golser W."/>
            <person name="Kim H."/>
            <person name="Lee S."/>
            <person name="Lin J."/>
            <person name="Dujmic Z."/>
            <person name="Kim W."/>
            <person name="Talag J."/>
            <person name="Zuccolo A."/>
            <person name="Fan C."/>
            <person name="Sebastian A."/>
            <person name="Kramer M."/>
            <person name="Spiegel L."/>
            <person name="Nascimento L."/>
            <person name="Zutavern T."/>
            <person name="Miller B."/>
            <person name="Ambroise C."/>
            <person name="Muller S."/>
            <person name="Spooner W."/>
            <person name="Narechania A."/>
            <person name="Ren L."/>
            <person name="Wei S."/>
            <person name="Kumari S."/>
            <person name="Faga B."/>
            <person name="Levy M.J."/>
            <person name="McMahan L."/>
            <person name="Van Buren P."/>
            <person name="Vaughn M.W."/>
            <person name="Ying K."/>
            <person name="Yeh C.-T."/>
            <person name="Emrich S.J."/>
            <person name="Jia Y."/>
            <person name="Kalyanaraman A."/>
            <person name="Hsia A.-P."/>
            <person name="Barbazuk W.B."/>
            <person name="Baucom R.S."/>
            <person name="Brutnell T.P."/>
            <person name="Carpita N.C."/>
            <person name="Chaparro C."/>
            <person name="Chia J.-M."/>
            <person name="Deragon J.-M."/>
            <person name="Estill J.C."/>
            <person name="Fu Y."/>
            <person name="Jeddeloh J.A."/>
            <person name="Han Y."/>
            <person name="Lee H."/>
            <person name="Li P."/>
            <person name="Lisch D.R."/>
            <person name="Liu S."/>
            <person name="Liu Z."/>
            <person name="Nagel D.H."/>
            <person name="McCann M.C."/>
            <person name="SanMiguel P."/>
            <person name="Myers A.M."/>
            <person name="Nettleton D."/>
            <person name="Nguyen J."/>
            <person name="Penning B.W."/>
            <person name="Ponnala L."/>
            <person name="Schneider K.L."/>
            <person name="Schwartz D.C."/>
            <person name="Sharma A."/>
            <person name="Soderlund C."/>
            <person name="Springer N.M."/>
            <person name="Sun Q."/>
            <person name="Wang H."/>
            <person name="Waterman M."/>
            <person name="Westerman R."/>
            <person name="Wolfgruber T.K."/>
            <person name="Yang L."/>
            <person name="Yu Y."/>
            <person name="Zhang L."/>
            <person name="Zhou S."/>
            <person name="Zhu Q."/>
            <person name="Bennetzen J.L."/>
            <person name="Dawe R.K."/>
            <person name="Jiang J."/>
            <person name="Jiang N."/>
            <person name="Presting G.G."/>
            <person name="Wessler S.R."/>
            <person name="Aluru S."/>
            <person name="Martienssen R.A."/>
            <person name="Clifton S.W."/>
            <person name="McCombie W.R."/>
            <person name="Wing R.A."/>
            <person name="Wilson R.K."/>
        </authorList>
    </citation>
    <scope>NUCLEOTIDE SEQUENCE [LARGE SCALE GENOMIC DNA]</scope>
    <source>
        <strain evidence="10">cv. B73</strain>
    </source>
</reference>
<dbReference type="EnsemblPlants" id="Zm00001eb288710_T002">
    <property type="protein sequence ID" value="Zm00001eb288710_P002"/>
    <property type="gene ID" value="Zm00001eb288710"/>
</dbReference>
<proteinExistence type="inferred from homology"/>
<dbReference type="SUPFAM" id="SSF103473">
    <property type="entry name" value="MFS general substrate transporter"/>
    <property type="match status" value="1"/>
</dbReference>
<dbReference type="InterPro" id="IPR011701">
    <property type="entry name" value="MFS"/>
</dbReference>
<evidence type="ECO:0000256" key="6">
    <source>
        <dbReference type="ARBA" id="ARBA00024362"/>
    </source>
</evidence>
<reference evidence="9" key="2">
    <citation type="submission" date="2019-07" db="EMBL/GenBank/DDBJ databases">
        <authorList>
            <person name="Seetharam A."/>
            <person name="Woodhouse M."/>
            <person name="Cannon E."/>
        </authorList>
    </citation>
    <scope>NUCLEOTIDE SEQUENCE [LARGE SCALE GENOMIC DNA]</scope>
    <source>
        <strain evidence="9">cv. B73</strain>
    </source>
</reference>
<dbReference type="FunFam" id="1.20.1250.20:FF:000131">
    <property type="entry name" value="Probable anion transporter 3, chloroplastic"/>
    <property type="match status" value="1"/>
</dbReference>
<evidence type="ECO:0000256" key="5">
    <source>
        <dbReference type="ARBA" id="ARBA00024302"/>
    </source>
</evidence>
<dbReference type="PROSITE" id="PS50850">
    <property type="entry name" value="MFS"/>
    <property type="match status" value="1"/>
</dbReference>
<feature type="transmembrane region" description="Helical" evidence="7">
    <location>
        <begin position="373"/>
        <end position="394"/>
    </location>
</feature>
<name>A0A804Q0T7_MAIZE</name>
<comment type="function">
    <text evidence="5">Probable anion transporter.</text>
</comment>
<dbReference type="InterPro" id="IPR036259">
    <property type="entry name" value="MFS_trans_sf"/>
</dbReference>
<comment type="subcellular location">
    <subcellularLocation>
        <location evidence="1">Membrane</location>
        <topology evidence="1">Multi-pass membrane protein</topology>
    </subcellularLocation>
</comment>
<accession>A0A804Q0T7</accession>
<feature type="transmembrane region" description="Helical" evidence="7">
    <location>
        <begin position="145"/>
        <end position="166"/>
    </location>
</feature>
<feature type="transmembrane region" description="Helical" evidence="7">
    <location>
        <begin position="178"/>
        <end position="196"/>
    </location>
</feature>
<keyword evidence="3 7" id="KW-1133">Transmembrane helix</keyword>
<sequence>MASVRPCVSVKPAVRPVRYRSTRAGPAGLGRLRVCSCSLALGGDGGCTRSSGRSVDVSGAGLGLLGGDGLRIHRRGGREVLAMCSASFDGVRPAAVASAVQPVPAFPERAKVVSLVAAIMLLCNADRVVMSVAVVPFAAQYGWSSSFVGIVQSSFLWGYVLSSMVGGALADKYGGKKVMAGAAALWSLATILTPWAASRSTIMLLAVRALFGLAEGVAFPTMSTFLPKWFPTHERATAVAISMGGFHLGNVISFLATPIIMSHIGLSGTFAFFASLGYLWLSVWMMNVESDPIDSHTISKSELQLILDGRIGSKVQGSKFPSLRELFSKTQFLAVTLANVVNNWGYFVLLSWMPVYFNTVYNINLKQAAWFSAIPWAVMAMSGYVAGASADFLIKSGFSIGLVRKIMQISFCGSPLVLWGLACHCCA</sequence>
<dbReference type="GO" id="GO:0016020">
    <property type="term" value="C:membrane"/>
    <property type="evidence" value="ECO:0007669"/>
    <property type="project" value="UniProtKB-SubCell"/>
</dbReference>
<dbReference type="OrthoDB" id="2250022at2759"/>
<dbReference type="Pfam" id="PF07690">
    <property type="entry name" value="MFS_1"/>
    <property type="match status" value="1"/>
</dbReference>
<feature type="transmembrane region" description="Helical" evidence="7">
    <location>
        <begin position="406"/>
        <end position="422"/>
    </location>
</feature>
<evidence type="ECO:0000313" key="9">
    <source>
        <dbReference type="EnsemblPlants" id="Zm00001eb288710_P002"/>
    </source>
</evidence>
<organism evidence="9 10">
    <name type="scientific">Zea mays</name>
    <name type="common">Maize</name>
    <dbReference type="NCBI Taxonomy" id="4577"/>
    <lineage>
        <taxon>Eukaryota</taxon>
        <taxon>Viridiplantae</taxon>
        <taxon>Streptophyta</taxon>
        <taxon>Embryophyta</taxon>
        <taxon>Tracheophyta</taxon>
        <taxon>Spermatophyta</taxon>
        <taxon>Magnoliopsida</taxon>
        <taxon>Liliopsida</taxon>
        <taxon>Poales</taxon>
        <taxon>Poaceae</taxon>
        <taxon>PACMAD clade</taxon>
        <taxon>Panicoideae</taxon>
        <taxon>Andropogonodae</taxon>
        <taxon>Andropogoneae</taxon>
        <taxon>Tripsacinae</taxon>
        <taxon>Zea</taxon>
    </lineage>
</organism>
<dbReference type="Gramene" id="Zm00001eb288710_T002">
    <property type="protein sequence ID" value="Zm00001eb288710_P002"/>
    <property type="gene ID" value="Zm00001eb288710"/>
</dbReference>
<dbReference type="Gene3D" id="1.20.1250.20">
    <property type="entry name" value="MFS general substrate transporter like domains"/>
    <property type="match status" value="2"/>
</dbReference>
<evidence type="ECO:0000256" key="3">
    <source>
        <dbReference type="ARBA" id="ARBA00022989"/>
    </source>
</evidence>
<feature type="transmembrane region" description="Helical" evidence="7">
    <location>
        <begin position="238"/>
        <end position="260"/>
    </location>
</feature>
<keyword evidence="2 7" id="KW-0812">Transmembrane</keyword>
<dbReference type="GO" id="GO:0022857">
    <property type="term" value="F:transmembrane transporter activity"/>
    <property type="evidence" value="ECO:0007669"/>
    <property type="project" value="InterPro"/>
</dbReference>
<dbReference type="PANTHER" id="PTHR11662:SF399">
    <property type="entry name" value="FI19708P1-RELATED"/>
    <property type="match status" value="1"/>
</dbReference>
<reference evidence="9" key="3">
    <citation type="submission" date="2021-05" db="UniProtKB">
        <authorList>
            <consortium name="EnsemblPlants"/>
        </authorList>
    </citation>
    <scope>IDENTIFICATION</scope>
    <source>
        <strain evidence="9">cv. B73</strain>
    </source>
</reference>
<evidence type="ECO:0000256" key="7">
    <source>
        <dbReference type="SAM" id="Phobius"/>
    </source>
</evidence>
<keyword evidence="4 7" id="KW-0472">Membrane</keyword>
<comment type="similarity">
    <text evidence="6">Belongs to the major facilitator superfamily. Sodium/anion cotransporter (TC 2.A.1.14) family.</text>
</comment>
<gene>
    <name evidence="9" type="primary">LOC100193679</name>
</gene>
<dbReference type="InterPro" id="IPR050382">
    <property type="entry name" value="MFS_Na/Anion_cotransporter"/>
</dbReference>
<feature type="transmembrane region" description="Helical" evidence="7">
    <location>
        <begin position="266"/>
        <end position="286"/>
    </location>
</feature>
<evidence type="ECO:0000256" key="4">
    <source>
        <dbReference type="ARBA" id="ARBA00023136"/>
    </source>
</evidence>
<evidence type="ECO:0000256" key="1">
    <source>
        <dbReference type="ARBA" id="ARBA00004141"/>
    </source>
</evidence>
<feature type="transmembrane region" description="Helical" evidence="7">
    <location>
        <begin position="202"/>
        <end position="226"/>
    </location>
</feature>
<feature type="transmembrane region" description="Helical" evidence="7">
    <location>
        <begin position="332"/>
        <end position="353"/>
    </location>
</feature>
<evidence type="ECO:0000313" key="10">
    <source>
        <dbReference type="Proteomes" id="UP000007305"/>
    </source>
</evidence>
<protein>
    <recommendedName>
        <fullName evidence="8">Major facilitator superfamily (MFS) profile domain-containing protein</fullName>
    </recommendedName>
</protein>
<dbReference type="PANTHER" id="PTHR11662">
    <property type="entry name" value="SOLUTE CARRIER FAMILY 17"/>
    <property type="match status" value="1"/>
</dbReference>
<evidence type="ECO:0000259" key="8">
    <source>
        <dbReference type="PROSITE" id="PS50850"/>
    </source>
</evidence>
<dbReference type="AlphaFoldDB" id="A0A804Q0T7"/>
<dbReference type="InterPro" id="IPR020846">
    <property type="entry name" value="MFS_dom"/>
</dbReference>
<keyword evidence="10" id="KW-1185">Reference proteome</keyword>